<evidence type="ECO:0000256" key="1">
    <source>
        <dbReference type="SAM" id="MobiDB-lite"/>
    </source>
</evidence>
<keyword evidence="2" id="KW-0812">Transmembrane</keyword>
<feature type="compositionally biased region" description="Pro residues" evidence="1">
    <location>
        <begin position="174"/>
        <end position="187"/>
    </location>
</feature>
<protein>
    <recommendedName>
        <fullName evidence="5">SHOCT domain-containing protein</fullName>
    </recommendedName>
</protein>
<sequence>MVHRPARLNSMAPLRYAAAAGVCLGWAGRSLGQAPGGNPFAENSGQVLFWSSVLLGAAIVLGLAFFILRKRLNSMDEDAGTGNPMGFTLADLRDMHAQGQISDDEFEFAKRKMIAKAKAKLDADSVPEGDEPEITDLGDLTQATSPDKAEPPAPPSDEPPADKNDDPDDEPPPPDEPPPLPKPPKHW</sequence>
<evidence type="ECO:0000313" key="3">
    <source>
        <dbReference type="EMBL" id="MBB6430965.1"/>
    </source>
</evidence>
<name>A0A7X0LKZ5_9BACT</name>
<keyword evidence="2" id="KW-1133">Transmembrane helix</keyword>
<gene>
    <name evidence="3" type="ORF">HNQ40_002771</name>
</gene>
<comment type="caution">
    <text evidence="3">The sequence shown here is derived from an EMBL/GenBank/DDBJ whole genome shotgun (WGS) entry which is preliminary data.</text>
</comment>
<evidence type="ECO:0000313" key="4">
    <source>
        <dbReference type="Proteomes" id="UP000541810"/>
    </source>
</evidence>
<evidence type="ECO:0000256" key="2">
    <source>
        <dbReference type="SAM" id="Phobius"/>
    </source>
</evidence>
<dbReference type="Proteomes" id="UP000541810">
    <property type="component" value="Unassembled WGS sequence"/>
</dbReference>
<keyword evidence="2" id="KW-0472">Membrane</keyword>
<organism evidence="3 4">
    <name type="scientific">Algisphaera agarilytica</name>
    <dbReference type="NCBI Taxonomy" id="1385975"/>
    <lineage>
        <taxon>Bacteria</taxon>
        <taxon>Pseudomonadati</taxon>
        <taxon>Planctomycetota</taxon>
        <taxon>Phycisphaerae</taxon>
        <taxon>Phycisphaerales</taxon>
        <taxon>Phycisphaeraceae</taxon>
        <taxon>Algisphaera</taxon>
    </lineage>
</organism>
<dbReference type="EMBL" id="JACHGY010000001">
    <property type="protein sequence ID" value="MBB6430965.1"/>
    <property type="molecule type" value="Genomic_DNA"/>
</dbReference>
<feature type="region of interest" description="Disordered" evidence="1">
    <location>
        <begin position="119"/>
        <end position="187"/>
    </location>
</feature>
<feature type="transmembrane region" description="Helical" evidence="2">
    <location>
        <begin position="48"/>
        <end position="68"/>
    </location>
</feature>
<reference evidence="3 4" key="1">
    <citation type="submission" date="2020-08" db="EMBL/GenBank/DDBJ databases">
        <title>Genomic Encyclopedia of Type Strains, Phase IV (KMG-IV): sequencing the most valuable type-strain genomes for metagenomic binning, comparative biology and taxonomic classification.</title>
        <authorList>
            <person name="Goeker M."/>
        </authorList>
    </citation>
    <scope>NUCLEOTIDE SEQUENCE [LARGE SCALE GENOMIC DNA]</scope>
    <source>
        <strain evidence="3 4">DSM 103725</strain>
    </source>
</reference>
<dbReference type="AlphaFoldDB" id="A0A7X0LKZ5"/>
<keyword evidence="4" id="KW-1185">Reference proteome</keyword>
<dbReference type="RefSeq" id="WP_184678465.1">
    <property type="nucleotide sequence ID" value="NZ_JACHGY010000001.1"/>
</dbReference>
<proteinExistence type="predicted"/>
<evidence type="ECO:0008006" key="5">
    <source>
        <dbReference type="Google" id="ProtNLM"/>
    </source>
</evidence>
<accession>A0A7X0LKZ5</accession>
<feature type="compositionally biased region" description="Acidic residues" evidence="1">
    <location>
        <begin position="125"/>
        <end position="136"/>
    </location>
</feature>